<dbReference type="InterPro" id="IPR044634">
    <property type="entry name" value="Zuotin/DnaJC2"/>
</dbReference>
<dbReference type="EMBL" id="KN823006">
    <property type="protein sequence ID" value="KIO27613.1"/>
    <property type="molecule type" value="Genomic_DNA"/>
</dbReference>
<dbReference type="PANTHER" id="PTHR43999:SF1">
    <property type="entry name" value="DNAJ HOMOLOG SUBFAMILY C MEMBER 2"/>
    <property type="match status" value="1"/>
</dbReference>
<feature type="region of interest" description="Disordered" evidence="1">
    <location>
        <begin position="313"/>
        <end position="398"/>
    </location>
</feature>
<dbReference type="Pfam" id="PF00226">
    <property type="entry name" value="DnaJ"/>
    <property type="match status" value="1"/>
</dbReference>
<dbReference type="Pfam" id="PF26185">
    <property type="entry name" value="Zuotin_N"/>
    <property type="match status" value="1"/>
</dbReference>
<dbReference type="PANTHER" id="PTHR43999">
    <property type="entry name" value="DNAJ HOMOLOG SUBFAMILY C MEMBER 2"/>
    <property type="match status" value="1"/>
</dbReference>
<dbReference type="SUPFAM" id="SSF46565">
    <property type="entry name" value="Chaperone J-domain"/>
    <property type="match status" value="1"/>
</dbReference>
<dbReference type="CDD" id="cd23953">
    <property type="entry name" value="zuotin_NTD"/>
    <property type="match status" value="1"/>
</dbReference>
<dbReference type="GO" id="GO:0043022">
    <property type="term" value="F:ribosome binding"/>
    <property type="evidence" value="ECO:0007669"/>
    <property type="project" value="InterPro"/>
</dbReference>
<dbReference type="STRING" id="1051891.A0A0C3L1K6"/>
<dbReference type="SMART" id="SM00271">
    <property type="entry name" value="DnaJ"/>
    <property type="match status" value="1"/>
</dbReference>
<dbReference type="Pfam" id="PF21884">
    <property type="entry name" value="ZUO1-like_ZHD"/>
    <property type="match status" value="1"/>
</dbReference>
<dbReference type="GO" id="GO:0051083">
    <property type="term" value="P:'de novo' cotranslational protein folding"/>
    <property type="evidence" value="ECO:0007669"/>
    <property type="project" value="InterPro"/>
</dbReference>
<sequence length="398" mass="45418">MTTFIDLGFNLTAPGPSFDPSSSTTASITKPKEATLIAAGTSYLAYAQRTLAQRSFEDDDAHRAEQTKLGLQERGALIGVEDDLGVGDEEESPDLLVADPKKWKDLDQYAVLGLSHLRYRATDEQIKIAHRKKVLKHHPDKKANQGDSNDDAFFKCIQKAYEVLMHADRRRQFDSIDPYYLDLEDDVPTAETVERAKDPERAFFQKFGPVFEREAHFCASCPEEEVPKLGTMNSTKEEVERFYDFWYNFDSWRTFEWFDKEINEGSNSRDDKRYTEKKNKNERARRKKDDNARLRTFIDTALSVDPRIKKIKQQEKEAREQKQKARQGGRAAQVKLSPKEKAELEKKTKEEEAKKKEEEEKIRVAEKKARDAAKKKAKRAEKAAAEAAGGSAEGAPAA</sequence>
<dbReference type="GO" id="GO:0006450">
    <property type="term" value="P:regulation of translational fidelity"/>
    <property type="evidence" value="ECO:0007669"/>
    <property type="project" value="InterPro"/>
</dbReference>
<dbReference type="InterPro" id="IPR058871">
    <property type="entry name" value="Zuotin_N"/>
</dbReference>
<dbReference type="InterPro" id="IPR001623">
    <property type="entry name" value="DnaJ_domain"/>
</dbReference>
<evidence type="ECO:0000313" key="4">
    <source>
        <dbReference type="Proteomes" id="UP000054248"/>
    </source>
</evidence>
<accession>A0A0C3L1K6</accession>
<dbReference type="Proteomes" id="UP000054248">
    <property type="component" value="Unassembled WGS sequence"/>
</dbReference>
<evidence type="ECO:0000259" key="2">
    <source>
        <dbReference type="PROSITE" id="PS50076"/>
    </source>
</evidence>
<organism evidence="3 4">
    <name type="scientific">Tulasnella calospora MUT 4182</name>
    <dbReference type="NCBI Taxonomy" id="1051891"/>
    <lineage>
        <taxon>Eukaryota</taxon>
        <taxon>Fungi</taxon>
        <taxon>Dikarya</taxon>
        <taxon>Basidiomycota</taxon>
        <taxon>Agaricomycotina</taxon>
        <taxon>Agaricomycetes</taxon>
        <taxon>Cantharellales</taxon>
        <taxon>Tulasnellaceae</taxon>
        <taxon>Tulasnella</taxon>
    </lineage>
</organism>
<feature type="compositionally biased region" description="Basic and acidic residues" evidence="1">
    <location>
        <begin position="337"/>
        <end position="384"/>
    </location>
</feature>
<reference evidence="4" key="2">
    <citation type="submission" date="2015-01" db="EMBL/GenBank/DDBJ databases">
        <title>Evolutionary Origins and Diversification of the Mycorrhizal Mutualists.</title>
        <authorList>
            <consortium name="DOE Joint Genome Institute"/>
            <consortium name="Mycorrhizal Genomics Consortium"/>
            <person name="Kohler A."/>
            <person name="Kuo A."/>
            <person name="Nagy L.G."/>
            <person name="Floudas D."/>
            <person name="Copeland A."/>
            <person name="Barry K.W."/>
            <person name="Cichocki N."/>
            <person name="Veneault-Fourrey C."/>
            <person name="LaButti K."/>
            <person name="Lindquist E.A."/>
            <person name="Lipzen A."/>
            <person name="Lundell T."/>
            <person name="Morin E."/>
            <person name="Murat C."/>
            <person name="Riley R."/>
            <person name="Ohm R."/>
            <person name="Sun H."/>
            <person name="Tunlid A."/>
            <person name="Henrissat B."/>
            <person name="Grigoriev I.V."/>
            <person name="Hibbett D.S."/>
            <person name="Martin F."/>
        </authorList>
    </citation>
    <scope>NUCLEOTIDE SEQUENCE [LARGE SCALE GENOMIC DNA]</scope>
    <source>
        <strain evidence="4">MUT 4182</strain>
    </source>
</reference>
<dbReference type="GO" id="GO:0005829">
    <property type="term" value="C:cytosol"/>
    <property type="evidence" value="ECO:0007669"/>
    <property type="project" value="TreeGrafter"/>
</dbReference>
<dbReference type="AlphaFoldDB" id="A0A0C3L1K6"/>
<dbReference type="PROSITE" id="PS50076">
    <property type="entry name" value="DNAJ_2"/>
    <property type="match status" value="1"/>
</dbReference>
<feature type="compositionally biased region" description="Basic and acidic residues" evidence="1">
    <location>
        <begin position="313"/>
        <end position="323"/>
    </location>
</feature>
<protein>
    <recommendedName>
        <fullName evidence="2">J domain-containing protein</fullName>
    </recommendedName>
</protein>
<gene>
    <name evidence="3" type="ORF">M407DRAFT_243304</name>
</gene>
<dbReference type="CDD" id="cd06257">
    <property type="entry name" value="DnaJ"/>
    <property type="match status" value="1"/>
</dbReference>
<dbReference type="Gene3D" id="1.10.287.110">
    <property type="entry name" value="DnaJ domain"/>
    <property type="match status" value="1"/>
</dbReference>
<evidence type="ECO:0000313" key="3">
    <source>
        <dbReference type="EMBL" id="KIO27613.1"/>
    </source>
</evidence>
<feature type="domain" description="J" evidence="2">
    <location>
        <begin position="107"/>
        <end position="177"/>
    </location>
</feature>
<feature type="compositionally biased region" description="Low complexity" evidence="1">
    <location>
        <begin position="385"/>
        <end position="398"/>
    </location>
</feature>
<reference evidence="3 4" key="1">
    <citation type="submission" date="2014-04" db="EMBL/GenBank/DDBJ databases">
        <authorList>
            <consortium name="DOE Joint Genome Institute"/>
            <person name="Kuo A."/>
            <person name="Girlanda M."/>
            <person name="Perotto S."/>
            <person name="Kohler A."/>
            <person name="Nagy L.G."/>
            <person name="Floudas D."/>
            <person name="Copeland A."/>
            <person name="Barry K.W."/>
            <person name="Cichocki N."/>
            <person name="Veneault-Fourrey C."/>
            <person name="LaButti K."/>
            <person name="Lindquist E.A."/>
            <person name="Lipzen A."/>
            <person name="Lundell T."/>
            <person name="Morin E."/>
            <person name="Murat C."/>
            <person name="Sun H."/>
            <person name="Tunlid A."/>
            <person name="Henrissat B."/>
            <person name="Grigoriev I.V."/>
            <person name="Hibbett D.S."/>
            <person name="Martin F."/>
            <person name="Nordberg H.P."/>
            <person name="Cantor M.N."/>
            <person name="Hua S.X."/>
        </authorList>
    </citation>
    <scope>NUCLEOTIDE SEQUENCE [LARGE SCALE GENOMIC DNA]</scope>
    <source>
        <strain evidence="3 4">MUT 4182</strain>
    </source>
</reference>
<dbReference type="InterPro" id="IPR054076">
    <property type="entry name" value="ZUO1-like_ZHD"/>
</dbReference>
<feature type="region of interest" description="Disordered" evidence="1">
    <location>
        <begin position="264"/>
        <end position="292"/>
    </location>
</feature>
<evidence type="ECO:0000256" key="1">
    <source>
        <dbReference type="SAM" id="MobiDB-lite"/>
    </source>
</evidence>
<dbReference type="HOGENOM" id="CLU_019916_1_1_1"/>
<proteinExistence type="predicted"/>
<dbReference type="OrthoDB" id="1690618at2759"/>
<name>A0A0C3L1K6_9AGAM</name>
<keyword evidence="4" id="KW-1185">Reference proteome</keyword>
<dbReference type="GO" id="GO:0030544">
    <property type="term" value="F:Hsp70 protein binding"/>
    <property type="evidence" value="ECO:0007669"/>
    <property type="project" value="InterPro"/>
</dbReference>
<dbReference type="InterPro" id="IPR036869">
    <property type="entry name" value="J_dom_sf"/>
</dbReference>